<organism evidence="5">
    <name type="scientific">Schizymenia dubyi</name>
    <dbReference type="NCBI Taxonomy" id="38368"/>
    <lineage>
        <taxon>Eukaryota</taxon>
        <taxon>Rhodophyta</taxon>
        <taxon>Florideophyceae</taxon>
        <taxon>Rhodymeniophycidae</taxon>
        <taxon>Nemastomatales</taxon>
        <taxon>Schizymeniaceae</taxon>
        <taxon>Schizymenia</taxon>
    </lineage>
</organism>
<comment type="similarity">
    <text evidence="2">Belongs to the ycf23 family.</text>
</comment>
<evidence type="ECO:0000256" key="1">
    <source>
        <dbReference type="ARBA" id="ARBA00004474"/>
    </source>
</evidence>
<dbReference type="GeneID" id="29072301"/>
<geneLocation type="plastid" evidence="5"/>
<name>A0A1C9C9A5_9FLOR</name>
<evidence type="ECO:0000256" key="4">
    <source>
        <dbReference type="ARBA" id="ARBA00022640"/>
    </source>
</evidence>
<keyword evidence="4 5" id="KW-0934">Plastid</keyword>
<sequence>MSPFNNQGNLYLYEQMSNKKIIKIITGLNNFNIHRIIKVVKTAELGGATYIDIAANPKIVFFIKSITFLPICVSSIDPSELYNCFLAGANIFEIGNFDAFYDKKILFSKDHIIYLAKKTRELIKESLLCVTIPCSLPIHEQIELAIDLEKIGINLLQTEGLTSKSQSLDSYNPYLLSSIQKASLTLSSTYAISQFVNIPIITSSGISNLSAPLAIYYGASGVGLASALTKYDSISSMANYIKETAYSVSSQYDYSLDKPLVYMKTQCIDLVQSKYL</sequence>
<dbReference type="RefSeq" id="YP_009296031.1">
    <property type="nucleotide sequence ID" value="NC_031169.1"/>
</dbReference>
<evidence type="ECO:0000313" key="5">
    <source>
        <dbReference type="EMBL" id="AOM64966.1"/>
    </source>
</evidence>
<dbReference type="GO" id="GO:0009536">
    <property type="term" value="C:plastid"/>
    <property type="evidence" value="ECO:0007669"/>
    <property type="project" value="UniProtKB-SubCell"/>
</dbReference>
<dbReference type="SUPFAM" id="SSF110399">
    <property type="entry name" value="ThiG-like"/>
    <property type="match status" value="1"/>
</dbReference>
<evidence type="ECO:0000256" key="3">
    <source>
        <dbReference type="ARBA" id="ARBA00021523"/>
    </source>
</evidence>
<comment type="subcellular location">
    <subcellularLocation>
        <location evidence="1">Plastid</location>
    </subcellularLocation>
</comment>
<accession>A0A1C9C9A5</accession>
<proteinExistence type="inferred from homology"/>
<dbReference type="InterPro" id="IPR007570">
    <property type="entry name" value="Uncharacterised_Ycf23"/>
</dbReference>
<gene>
    <name evidence="5" type="primary">ycf23</name>
    <name evidence="5" type="ORF">Schiz_083</name>
</gene>
<dbReference type="Pfam" id="PF04481">
    <property type="entry name" value="DUF561"/>
    <property type="match status" value="1"/>
</dbReference>
<reference evidence="5" key="1">
    <citation type="journal article" date="2016" name="BMC Biol.">
        <title>Parallel evolution of highly conserved plastid genome architecture in red seaweeds and seed plants.</title>
        <authorList>
            <person name="Lee J."/>
            <person name="Cho C.H."/>
            <person name="Park S.I."/>
            <person name="Choi J.W."/>
            <person name="Song H.S."/>
            <person name="West J.A."/>
            <person name="Bhattacharya D."/>
            <person name="Yoon H.S."/>
        </authorList>
    </citation>
    <scope>NUCLEOTIDE SEQUENCE</scope>
</reference>
<evidence type="ECO:0000256" key="2">
    <source>
        <dbReference type="ARBA" id="ARBA00009664"/>
    </source>
</evidence>
<dbReference type="PANTHER" id="PTHR36895:SF1">
    <property type="entry name" value="YCF23 PROTEIN"/>
    <property type="match status" value="1"/>
</dbReference>
<dbReference type="PANTHER" id="PTHR36895">
    <property type="match status" value="1"/>
</dbReference>
<dbReference type="EMBL" id="KX284712">
    <property type="protein sequence ID" value="AOM64966.1"/>
    <property type="molecule type" value="Genomic_DNA"/>
</dbReference>
<dbReference type="AlphaFoldDB" id="A0A1C9C9A5"/>
<protein>
    <recommendedName>
        <fullName evidence="3">Uncharacterized protein ycf23</fullName>
    </recommendedName>
</protein>